<keyword evidence="4 6" id="KW-1133">Transmembrane helix</keyword>
<dbReference type="GO" id="GO:0016780">
    <property type="term" value="F:phosphotransferase activity, for other substituted phosphate groups"/>
    <property type="evidence" value="ECO:0007669"/>
    <property type="project" value="InterPro"/>
</dbReference>
<dbReference type="GO" id="GO:0044038">
    <property type="term" value="P:cell wall macromolecule biosynthetic process"/>
    <property type="evidence" value="ECO:0007669"/>
    <property type="project" value="TreeGrafter"/>
</dbReference>
<dbReference type="GO" id="GO:0005886">
    <property type="term" value="C:plasma membrane"/>
    <property type="evidence" value="ECO:0007669"/>
    <property type="project" value="TreeGrafter"/>
</dbReference>
<evidence type="ECO:0000256" key="6">
    <source>
        <dbReference type="SAM" id="Phobius"/>
    </source>
</evidence>
<keyword evidence="5 6" id="KW-0472">Membrane</keyword>
<dbReference type="EMBL" id="PFHR01000220">
    <property type="protein sequence ID" value="PIW96602.1"/>
    <property type="molecule type" value="Genomic_DNA"/>
</dbReference>
<evidence type="ECO:0000256" key="2">
    <source>
        <dbReference type="ARBA" id="ARBA00022679"/>
    </source>
</evidence>
<evidence type="ECO:0000313" key="8">
    <source>
        <dbReference type="Proteomes" id="UP000230837"/>
    </source>
</evidence>
<sequence length="188" mass="20650">GIPFYPALEIGWLIIPFFIFLSLGLYASGVIDGIDGLSGGVFTAIFLSYAGVAYIQSQYDIAALSATISGGILAFLWFNIPPARFWMTETGSMPLTLTLAVIVFMTDQLGDGYGIFLLPIIGLPLVVTVLSDIIQVLYKKKTGRKFFRIAPLHHHFEAIGWPSTKVTMRYWIISIMCAIFGLALATIF</sequence>
<dbReference type="AlphaFoldDB" id="A0A2M7IMM9"/>
<evidence type="ECO:0000256" key="4">
    <source>
        <dbReference type="ARBA" id="ARBA00022989"/>
    </source>
</evidence>
<keyword evidence="3 6" id="KW-0812">Transmembrane</keyword>
<feature type="transmembrane region" description="Helical" evidence="6">
    <location>
        <begin position="170"/>
        <end position="187"/>
    </location>
</feature>
<comment type="subcellular location">
    <subcellularLocation>
        <location evidence="1">Membrane</location>
        <topology evidence="1">Multi-pass membrane protein</topology>
    </subcellularLocation>
</comment>
<dbReference type="Pfam" id="PF00953">
    <property type="entry name" value="Glycos_transf_4"/>
    <property type="match status" value="1"/>
</dbReference>
<protein>
    <submittedName>
        <fullName evidence="7">Phospho-N-acetylmuramoyl-pentapeptide-transferase</fullName>
    </submittedName>
</protein>
<feature type="transmembrane region" description="Helical" evidence="6">
    <location>
        <begin position="61"/>
        <end position="80"/>
    </location>
</feature>
<gene>
    <name evidence="7" type="ORF">COZ82_04135</name>
</gene>
<name>A0A2M7IMM9_9BACT</name>
<dbReference type="Proteomes" id="UP000230837">
    <property type="component" value="Unassembled WGS sequence"/>
</dbReference>
<dbReference type="PANTHER" id="PTHR22926:SF5">
    <property type="entry name" value="PHOSPHO-N-ACETYLMURAMOYL-PENTAPEPTIDE-TRANSFERASE HOMOLOG"/>
    <property type="match status" value="1"/>
</dbReference>
<dbReference type="InterPro" id="IPR000715">
    <property type="entry name" value="Glycosyl_transferase_4"/>
</dbReference>
<evidence type="ECO:0000256" key="5">
    <source>
        <dbReference type="ARBA" id="ARBA00023136"/>
    </source>
</evidence>
<feature type="transmembrane region" description="Helical" evidence="6">
    <location>
        <begin position="116"/>
        <end position="138"/>
    </location>
</feature>
<dbReference type="GO" id="GO:0071555">
    <property type="term" value="P:cell wall organization"/>
    <property type="evidence" value="ECO:0007669"/>
    <property type="project" value="TreeGrafter"/>
</dbReference>
<keyword evidence="2 7" id="KW-0808">Transferase</keyword>
<evidence type="ECO:0000256" key="3">
    <source>
        <dbReference type="ARBA" id="ARBA00022692"/>
    </source>
</evidence>
<dbReference type="PANTHER" id="PTHR22926">
    <property type="entry name" value="PHOSPHO-N-ACETYLMURAMOYL-PENTAPEPTIDE-TRANSFERASE"/>
    <property type="match status" value="1"/>
</dbReference>
<feature type="non-terminal residue" evidence="7">
    <location>
        <position position="1"/>
    </location>
</feature>
<feature type="transmembrane region" description="Helical" evidence="6">
    <location>
        <begin position="12"/>
        <end position="30"/>
    </location>
</feature>
<comment type="caution">
    <text evidence="7">The sequence shown here is derived from an EMBL/GenBank/DDBJ whole genome shotgun (WGS) entry which is preliminary data.</text>
</comment>
<feature type="transmembrane region" description="Helical" evidence="6">
    <location>
        <begin position="92"/>
        <end position="110"/>
    </location>
</feature>
<reference evidence="8" key="1">
    <citation type="submission" date="2017-09" db="EMBL/GenBank/DDBJ databases">
        <title>Depth-based differentiation of microbial function through sediment-hosted aquifers and enrichment of novel symbionts in the deep terrestrial subsurface.</title>
        <authorList>
            <person name="Probst A.J."/>
            <person name="Ladd B."/>
            <person name="Jarett J.K."/>
            <person name="Geller-Mcgrath D.E."/>
            <person name="Sieber C.M.K."/>
            <person name="Emerson J.B."/>
            <person name="Anantharaman K."/>
            <person name="Thomas B.C."/>
            <person name="Malmstrom R."/>
            <person name="Stieglmeier M."/>
            <person name="Klingl A."/>
            <person name="Woyke T."/>
            <person name="Ryan C.M."/>
            <person name="Banfield J.F."/>
        </authorList>
    </citation>
    <scope>NUCLEOTIDE SEQUENCE [LARGE SCALE GENOMIC DNA]</scope>
</reference>
<proteinExistence type="predicted"/>
<evidence type="ECO:0000256" key="1">
    <source>
        <dbReference type="ARBA" id="ARBA00004141"/>
    </source>
</evidence>
<feature type="transmembrane region" description="Helical" evidence="6">
    <location>
        <begin position="37"/>
        <end position="55"/>
    </location>
</feature>
<accession>A0A2M7IMM9</accession>
<organism evidence="7 8">
    <name type="scientific">Candidatus Kaiserbacteria bacterium CG_4_8_14_3_um_filter_38_9</name>
    <dbReference type="NCBI Taxonomy" id="1974599"/>
    <lineage>
        <taxon>Bacteria</taxon>
        <taxon>Candidatus Kaiseribacteriota</taxon>
    </lineage>
</organism>
<evidence type="ECO:0000313" key="7">
    <source>
        <dbReference type="EMBL" id="PIW96602.1"/>
    </source>
</evidence>